<evidence type="ECO:0000259" key="7">
    <source>
        <dbReference type="PROSITE" id="PS50157"/>
    </source>
</evidence>
<dbReference type="PROSITE" id="PS50157">
    <property type="entry name" value="ZINC_FINGER_C2H2_2"/>
    <property type="match status" value="5"/>
</dbReference>
<dbReference type="STRING" id="177199.A0A420Y2P1"/>
<evidence type="ECO:0000256" key="2">
    <source>
        <dbReference type="ARBA" id="ARBA00022737"/>
    </source>
</evidence>
<keyword evidence="9" id="KW-1185">Reference proteome</keyword>
<dbReference type="Pfam" id="PF13912">
    <property type="entry name" value="zf-C2H2_6"/>
    <property type="match status" value="1"/>
</dbReference>
<feature type="domain" description="C2H2-type" evidence="7">
    <location>
        <begin position="593"/>
        <end position="622"/>
    </location>
</feature>
<feature type="domain" description="C2H2-type" evidence="7">
    <location>
        <begin position="565"/>
        <end position="592"/>
    </location>
</feature>
<dbReference type="InterPro" id="IPR036236">
    <property type="entry name" value="Znf_C2H2_sf"/>
</dbReference>
<feature type="domain" description="C2H2-type" evidence="7">
    <location>
        <begin position="651"/>
        <end position="680"/>
    </location>
</feature>
<dbReference type="InterPro" id="IPR013087">
    <property type="entry name" value="Znf_C2H2_type"/>
</dbReference>
<dbReference type="GO" id="GO:0008270">
    <property type="term" value="F:zinc ion binding"/>
    <property type="evidence" value="ECO:0007669"/>
    <property type="project" value="UniProtKB-KW"/>
</dbReference>
<feature type="compositionally biased region" description="Polar residues" evidence="6">
    <location>
        <begin position="455"/>
        <end position="479"/>
    </location>
</feature>
<proteinExistence type="predicted"/>
<comment type="caution">
    <text evidence="8">The sequence shown here is derived from an EMBL/GenBank/DDBJ whole genome shotgun (WGS) entry which is preliminary data.</text>
</comment>
<dbReference type="GO" id="GO:0045944">
    <property type="term" value="P:positive regulation of transcription by RNA polymerase II"/>
    <property type="evidence" value="ECO:0007669"/>
    <property type="project" value="UniProtKB-ARBA"/>
</dbReference>
<evidence type="ECO:0000256" key="6">
    <source>
        <dbReference type="SAM" id="MobiDB-lite"/>
    </source>
</evidence>
<dbReference type="PANTHER" id="PTHR19818">
    <property type="entry name" value="ZINC FINGER PROTEIN ZIC AND GLI"/>
    <property type="match status" value="1"/>
</dbReference>
<organism evidence="8 9">
    <name type="scientific">Coniochaeta pulveracea</name>
    <dbReference type="NCBI Taxonomy" id="177199"/>
    <lineage>
        <taxon>Eukaryota</taxon>
        <taxon>Fungi</taxon>
        <taxon>Dikarya</taxon>
        <taxon>Ascomycota</taxon>
        <taxon>Pezizomycotina</taxon>
        <taxon>Sordariomycetes</taxon>
        <taxon>Sordariomycetidae</taxon>
        <taxon>Coniochaetales</taxon>
        <taxon>Coniochaetaceae</taxon>
        <taxon>Coniochaeta</taxon>
    </lineage>
</organism>
<dbReference type="Proteomes" id="UP000275385">
    <property type="component" value="Unassembled WGS sequence"/>
</dbReference>
<dbReference type="GO" id="GO:0005634">
    <property type="term" value="C:nucleus"/>
    <property type="evidence" value="ECO:0007669"/>
    <property type="project" value="TreeGrafter"/>
</dbReference>
<feature type="domain" description="C2H2-type" evidence="7">
    <location>
        <begin position="534"/>
        <end position="564"/>
    </location>
</feature>
<feature type="compositionally biased region" description="Acidic residues" evidence="6">
    <location>
        <begin position="697"/>
        <end position="709"/>
    </location>
</feature>
<evidence type="ECO:0000313" key="9">
    <source>
        <dbReference type="Proteomes" id="UP000275385"/>
    </source>
</evidence>
<dbReference type="EMBL" id="QVQW01000061">
    <property type="protein sequence ID" value="RKU42144.1"/>
    <property type="molecule type" value="Genomic_DNA"/>
</dbReference>
<dbReference type="FunFam" id="3.30.160.60:FF:000125">
    <property type="entry name" value="Putative zinc finger protein 143"/>
    <property type="match status" value="1"/>
</dbReference>
<evidence type="ECO:0000256" key="4">
    <source>
        <dbReference type="ARBA" id="ARBA00022833"/>
    </source>
</evidence>
<dbReference type="OrthoDB" id="3437960at2759"/>
<feature type="compositionally biased region" description="Polar residues" evidence="6">
    <location>
        <begin position="430"/>
        <end position="445"/>
    </location>
</feature>
<dbReference type="FunFam" id="3.30.160.60:FF:002343">
    <property type="entry name" value="Zinc finger protein 33A"/>
    <property type="match status" value="1"/>
</dbReference>
<feature type="domain" description="C2H2-type" evidence="7">
    <location>
        <begin position="623"/>
        <end position="650"/>
    </location>
</feature>
<evidence type="ECO:0000256" key="1">
    <source>
        <dbReference type="ARBA" id="ARBA00022723"/>
    </source>
</evidence>
<dbReference type="PROSITE" id="PS00028">
    <property type="entry name" value="ZINC_FINGER_C2H2_1"/>
    <property type="match status" value="4"/>
</dbReference>
<dbReference type="PANTHER" id="PTHR19818:SF139">
    <property type="entry name" value="PAIR-RULE PROTEIN ODD-PAIRED"/>
    <property type="match status" value="1"/>
</dbReference>
<feature type="region of interest" description="Disordered" evidence="6">
    <location>
        <begin position="679"/>
        <end position="740"/>
    </location>
</feature>
<evidence type="ECO:0000256" key="3">
    <source>
        <dbReference type="ARBA" id="ARBA00022771"/>
    </source>
</evidence>
<dbReference type="Gene3D" id="3.30.160.60">
    <property type="entry name" value="Classic Zinc Finger"/>
    <property type="match status" value="5"/>
</dbReference>
<keyword evidence="1" id="KW-0479">Metal-binding</keyword>
<sequence>MGPSGIQDGSVQHADMHQYGNHRLLNPSIDFTVSSSYDPYDIFSDNVTARPPYPRFSQEETFSNTFTEPKTFQGMAHHGAAHADSCLDSCSGTQYRSSTPKGTLANTALRNKFMPANMENSYAGQNIFQYDLLGPTMDYNDHGIFGANDDKQHENRSWTETYGQYVPQMSQTGINRTGEQILQNQDHQWEACSVTTCDSRCELSDPCTGEACANEVDACTDRTCPEKNDVDISDLSKNKLPAEIVNAAAALANIGGMPDFQDHSYSLPQQTLPTPTSQDNFSQGFEWPLQPSLADISQHLLWAHSDPNSSNCTRPCPVDNPMVYSHCHFPHPVMLGADNTWLASSMDMDHSCSGHSGFGDMLSNGSQFGRMKLEGCGREISNPEEFVNHFNTEHRQSFEHLMPFGLLNNQRKRILPDLDIKLEQSPYSSVDISPSLTATRQSSSPHEPFPPTPQSLPLQRPGTNSRVQSTCHSRSSSTFPVAHGTHRCLWCSNEGAEPCGRIFADAEGLHAHVRDDHIKTMEKQGSDGFVCCWEGCRRDEGGKKGFPQRSKIERHMQTHIGRKPFQCEECGNRFSARQALEQHRLIHTNEKPLKCDWPGCEQTFRQQSALTMHKRTHTKEKPLSCPYCGKGFSESSNLSKHKRIHEGKGKFMCDRPGCEKSFHRKDQLRRHTLLHEQKEAALGGRRRSTISSLSTEEGLDNSFEDAEGEAETRDSKRQRTGSTIEVEGTTPMAHMSEVAW</sequence>
<dbReference type="FunFam" id="3.30.160.60:FF:000759">
    <property type="entry name" value="zinc finger protein 16"/>
    <property type="match status" value="1"/>
</dbReference>
<gene>
    <name evidence="8" type="primary">SUR1</name>
    <name evidence="8" type="ORF">DL546_005224</name>
</gene>
<protein>
    <submittedName>
        <fullName evidence="8">Zinc-finger protein</fullName>
    </submittedName>
</protein>
<keyword evidence="2" id="KW-0677">Repeat</keyword>
<reference evidence="8 9" key="1">
    <citation type="submission" date="2018-08" db="EMBL/GenBank/DDBJ databases">
        <title>Draft genome of the lignicolous fungus Coniochaeta pulveracea.</title>
        <authorList>
            <person name="Borstlap C.J."/>
            <person name="De Witt R.N."/>
            <person name="Botha A."/>
            <person name="Volschenk H."/>
        </authorList>
    </citation>
    <scope>NUCLEOTIDE SEQUENCE [LARGE SCALE GENOMIC DNA]</scope>
    <source>
        <strain evidence="8 9">CAB683</strain>
    </source>
</reference>
<evidence type="ECO:0000256" key="5">
    <source>
        <dbReference type="PROSITE-ProRule" id="PRU00042"/>
    </source>
</evidence>
<keyword evidence="3 5" id="KW-0863">Zinc-finger</keyword>
<dbReference type="SUPFAM" id="SSF57667">
    <property type="entry name" value="beta-beta-alpha zinc fingers"/>
    <property type="match status" value="3"/>
</dbReference>
<feature type="region of interest" description="Disordered" evidence="6">
    <location>
        <begin position="430"/>
        <end position="480"/>
    </location>
</feature>
<dbReference type="GO" id="GO:0000981">
    <property type="term" value="F:DNA-binding transcription factor activity, RNA polymerase II-specific"/>
    <property type="evidence" value="ECO:0007669"/>
    <property type="project" value="UniProtKB-ARBA"/>
</dbReference>
<dbReference type="GO" id="GO:0000978">
    <property type="term" value="F:RNA polymerase II cis-regulatory region sequence-specific DNA binding"/>
    <property type="evidence" value="ECO:0007669"/>
    <property type="project" value="TreeGrafter"/>
</dbReference>
<dbReference type="AlphaFoldDB" id="A0A420Y2P1"/>
<dbReference type="Pfam" id="PF00096">
    <property type="entry name" value="zf-C2H2"/>
    <property type="match status" value="3"/>
</dbReference>
<evidence type="ECO:0000313" key="8">
    <source>
        <dbReference type="EMBL" id="RKU42144.1"/>
    </source>
</evidence>
<dbReference type="InterPro" id="IPR050329">
    <property type="entry name" value="GLI_C2H2-zinc-finger"/>
</dbReference>
<dbReference type="SMART" id="SM00355">
    <property type="entry name" value="ZnF_C2H2"/>
    <property type="match status" value="6"/>
</dbReference>
<accession>A0A420Y2P1</accession>
<name>A0A420Y2P1_9PEZI</name>
<keyword evidence="4" id="KW-0862">Zinc</keyword>